<dbReference type="Proteomes" id="UP001225644">
    <property type="component" value="Unassembled WGS sequence"/>
</dbReference>
<comment type="caution">
    <text evidence="1">The sequence shown here is derived from an EMBL/GenBank/DDBJ whole genome shotgun (WGS) entry which is preliminary data.</text>
</comment>
<keyword evidence="2" id="KW-1185">Reference proteome</keyword>
<dbReference type="InterPro" id="IPR023375">
    <property type="entry name" value="ADC_dom_sf"/>
</dbReference>
<proteinExistence type="predicted"/>
<dbReference type="InterPro" id="IPR010451">
    <property type="entry name" value="Acetoacetate_decarboxylase"/>
</dbReference>
<dbReference type="Pfam" id="PF06314">
    <property type="entry name" value="ADC"/>
    <property type="match status" value="1"/>
</dbReference>
<evidence type="ECO:0000313" key="1">
    <source>
        <dbReference type="EMBL" id="MDQ0287023.1"/>
    </source>
</evidence>
<evidence type="ECO:0008006" key="3">
    <source>
        <dbReference type="Google" id="ProtNLM"/>
    </source>
</evidence>
<name>A0ABU0B2T3_9FIRM</name>
<accession>A0ABU0B2T3</accession>
<organism evidence="1 2">
    <name type="scientific">Desulfofundulus luciae</name>
    <dbReference type="NCBI Taxonomy" id="74702"/>
    <lineage>
        <taxon>Bacteria</taxon>
        <taxon>Bacillati</taxon>
        <taxon>Bacillota</taxon>
        <taxon>Clostridia</taxon>
        <taxon>Eubacteriales</taxon>
        <taxon>Peptococcaceae</taxon>
        <taxon>Desulfofundulus</taxon>
    </lineage>
</organism>
<reference evidence="1 2" key="1">
    <citation type="submission" date="2023-07" db="EMBL/GenBank/DDBJ databases">
        <title>Genomic Encyclopedia of Type Strains, Phase IV (KMG-IV): sequencing the most valuable type-strain genomes for metagenomic binning, comparative biology and taxonomic classification.</title>
        <authorList>
            <person name="Goeker M."/>
        </authorList>
    </citation>
    <scope>NUCLEOTIDE SEQUENCE [LARGE SCALE GENOMIC DNA]</scope>
    <source>
        <strain evidence="1 2">DSM 12396</strain>
    </source>
</reference>
<sequence length="318" mass="36758">MGVKDSPWMATGEVPAQPLERDEKSRIIYGVVDPLWDIDTLPLTYTNSRWFAFIYEADEKDLKKVLPEPLKLEDNVVEFWYVDHNNTRLGPYLEMGVTVAASYQGYKGGYYPYMYLSQDAATDAGRVLGFPKKMAFIRCLEHGGKWDDGYEKPGNDFFSFMLARNGYVIHTATGKYSGNSFQDLPRLPIFYGKTDWGRFNMKVVTSGDLRETEWQLTYLPSEWEGKHRFQLKMDSIRTAKAEDINWFCQGTPFDNLGAMVPVKKLIGLVSFSFDLIIPPAQVLWTKKYERNDAEIAQCLHETMYKYGMRHRFPKPYGV</sequence>
<gene>
    <name evidence="1" type="ORF">J2Z49_002140</name>
</gene>
<protein>
    <recommendedName>
        <fullName evidence="3">Acetoacetate decarboxylase</fullName>
    </recommendedName>
</protein>
<dbReference type="EMBL" id="JAUSUX010000017">
    <property type="protein sequence ID" value="MDQ0287023.1"/>
    <property type="molecule type" value="Genomic_DNA"/>
</dbReference>
<dbReference type="Gene3D" id="2.40.400.10">
    <property type="entry name" value="Acetoacetate decarboxylase-like"/>
    <property type="match status" value="1"/>
</dbReference>
<dbReference type="SUPFAM" id="SSF160104">
    <property type="entry name" value="Acetoacetate decarboxylase-like"/>
    <property type="match status" value="1"/>
</dbReference>
<evidence type="ECO:0000313" key="2">
    <source>
        <dbReference type="Proteomes" id="UP001225644"/>
    </source>
</evidence>